<keyword evidence="2" id="KW-1185">Reference proteome</keyword>
<gene>
    <name evidence="1" type="ORF">L6164_001512</name>
</gene>
<sequence length="872" mass="97039">MADKGEISVLTLGGKGSSLSSSSLYAIASGHARVRIDSSALDRLSSSKQTPPSFKHTIAVPEFLTIEEKRASLVVLLNKLLLSNSRAFLPQLISEKLNAKNETLEFEEIDVTEQELLLLKNSSALVGISAILDHQTTALSAFSDAVAAISCEALKADVAAFNVIDSGDGHTSKEEAGVASDMKVLLNGSKLVGKVKIDSISKIPKLHASIRKQVKLVHSDMRVELNQSGNDGTEEAVRTVLVPLATALWDLGQCSFSRVENNLASIGSDDLKSSLQEIFVKQHSSISSLRTAFKTALDLVLEQDYNKLAHEVNVLSGLVWEIVAWEAVTAFAALEAVELNEKFQGRKINGENVTVEKKNEKKKKVVLGKGTSVILQLIKDRLQSRRENTVENSGLLEIWARDFLSFLDLKDPEFDGFLLKLKDILESNESRRLPKIPKGTRDFAKEQMTIRKKAFSIIEEVFERHGAAALDTPVFELRETLMGKYGEDSKLIYDLADQGGELCSLRYDLTVPFARYVAMNGLSSFKRYQIDKVYRRDNPSKGRYREFYQCDFDIAGQYEKMGPDFEVVKILTELLDELSIGDYEIKLNHRMLLDGMMEICGVPPEKFRTICSSIDKLDKQSFDQIRKEMVEEKGLTSETADRIGTFVKEKGPPLALLSKFKQEDSAFLKHTGSVEALNELDILFKALDKSKCIDKVVFDLSLARGLDYYNGVIFEAVFKGGAQIGSIAAGGRYDKLIGMFGSKHVPAIGVSLGIERVFAIMEQIQKDQNQTPRATKTEVLVSILGDDLSQGAELVSELWEAKVKAEFLVNKRVTKHFDRARESRIPLMVIVGNHELNEGVVKLKDVEAAKEEVIPRDRFVEQVKRWLNSRSS</sequence>
<accession>A0ACB9QA09</accession>
<reference evidence="1 2" key="1">
    <citation type="journal article" date="2022" name="DNA Res.">
        <title>Chromosomal-level genome assembly of the orchid tree Bauhinia variegata (Leguminosae; Cercidoideae) supports the allotetraploid origin hypothesis of Bauhinia.</title>
        <authorList>
            <person name="Zhong Y."/>
            <person name="Chen Y."/>
            <person name="Zheng D."/>
            <person name="Pang J."/>
            <person name="Liu Y."/>
            <person name="Luo S."/>
            <person name="Meng S."/>
            <person name="Qian L."/>
            <person name="Wei D."/>
            <person name="Dai S."/>
            <person name="Zhou R."/>
        </authorList>
    </citation>
    <scope>NUCLEOTIDE SEQUENCE [LARGE SCALE GENOMIC DNA]</scope>
    <source>
        <strain evidence="1">BV-YZ2020</strain>
    </source>
</reference>
<comment type="caution">
    <text evidence="1">The sequence shown here is derived from an EMBL/GenBank/DDBJ whole genome shotgun (WGS) entry which is preliminary data.</text>
</comment>
<name>A0ACB9QA09_BAUVA</name>
<proteinExistence type="predicted"/>
<dbReference type="Proteomes" id="UP000828941">
    <property type="component" value="Chromosome 1"/>
</dbReference>
<dbReference type="EMBL" id="CM039426">
    <property type="protein sequence ID" value="KAI4357573.1"/>
    <property type="molecule type" value="Genomic_DNA"/>
</dbReference>
<organism evidence="1 2">
    <name type="scientific">Bauhinia variegata</name>
    <name type="common">Purple orchid tree</name>
    <name type="synonym">Phanera variegata</name>
    <dbReference type="NCBI Taxonomy" id="167791"/>
    <lineage>
        <taxon>Eukaryota</taxon>
        <taxon>Viridiplantae</taxon>
        <taxon>Streptophyta</taxon>
        <taxon>Embryophyta</taxon>
        <taxon>Tracheophyta</taxon>
        <taxon>Spermatophyta</taxon>
        <taxon>Magnoliopsida</taxon>
        <taxon>eudicotyledons</taxon>
        <taxon>Gunneridae</taxon>
        <taxon>Pentapetalae</taxon>
        <taxon>rosids</taxon>
        <taxon>fabids</taxon>
        <taxon>Fabales</taxon>
        <taxon>Fabaceae</taxon>
        <taxon>Cercidoideae</taxon>
        <taxon>Cercideae</taxon>
        <taxon>Bauhiniinae</taxon>
        <taxon>Bauhinia</taxon>
    </lineage>
</organism>
<evidence type="ECO:0000313" key="1">
    <source>
        <dbReference type="EMBL" id="KAI4357573.1"/>
    </source>
</evidence>
<protein>
    <submittedName>
        <fullName evidence="1">Uncharacterized protein</fullName>
    </submittedName>
</protein>
<evidence type="ECO:0000313" key="2">
    <source>
        <dbReference type="Proteomes" id="UP000828941"/>
    </source>
</evidence>